<dbReference type="PANTHER" id="PTHR33544:SF5">
    <property type="entry name" value="DUF4005 DOMAIN-CONTAINING PROTEIN"/>
    <property type="match status" value="1"/>
</dbReference>
<protein>
    <submittedName>
        <fullName evidence="1">Uncharacterized protein</fullName>
    </submittedName>
</protein>
<dbReference type="AlphaFoldDB" id="A0A426ZRQ2"/>
<evidence type="ECO:0000313" key="1">
    <source>
        <dbReference type="EMBL" id="RRT66697.1"/>
    </source>
</evidence>
<gene>
    <name evidence="1" type="ORF">B296_00039997</name>
</gene>
<evidence type="ECO:0000313" key="2">
    <source>
        <dbReference type="Proteomes" id="UP000287651"/>
    </source>
</evidence>
<proteinExistence type="predicted"/>
<dbReference type="Proteomes" id="UP000287651">
    <property type="component" value="Unassembled WGS sequence"/>
</dbReference>
<reference evidence="1 2" key="1">
    <citation type="journal article" date="2014" name="Agronomy (Basel)">
        <title>A Draft Genome Sequence for Ensete ventricosum, the Drought-Tolerant Tree Against Hunger.</title>
        <authorList>
            <person name="Harrison J."/>
            <person name="Moore K.A."/>
            <person name="Paszkiewicz K."/>
            <person name="Jones T."/>
            <person name="Grant M."/>
            <person name="Ambacheew D."/>
            <person name="Muzemil S."/>
            <person name="Studholme D.J."/>
        </authorList>
    </citation>
    <scope>NUCLEOTIDE SEQUENCE [LARGE SCALE GENOMIC DNA]</scope>
</reference>
<dbReference type="EMBL" id="AMZH03005332">
    <property type="protein sequence ID" value="RRT66697.1"/>
    <property type="molecule type" value="Genomic_DNA"/>
</dbReference>
<feature type="non-terminal residue" evidence="1">
    <location>
        <position position="1"/>
    </location>
</feature>
<organism evidence="1 2">
    <name type="scientific">Ensete ventricosum</name>
    <name type="common">Abyssinian banana</name>
    <name type="synonym">Musa ensete</name>
    <dbReference type="NCBI Taxonomy" id="4639"/>
    <lineage>
        <taxon>Eukaryota</taxon>
        <taxon>Viridiplantae</taxon>
        <taxon>Streptophyta</taxon>
        <taxon>Embryophyta</taxon>
        <taxon>Tracheophyta</taxon>
        <taxon>Spermatophyta</taxon>
        <taxon>Magnoliopsida</taxon>
        <taxon>Liliopsida</taxon>
        <taxon>Zingiberales</taxon>
        <taxon>Musaceae</taxon>
        <taxon>Ensete</taxon>
    </lineage>
</organism>
<comment type="caution">
    <text evidence="1">The sequence shown here is derived from an EMBL/GenBank/DDBJ whole genome shotgun (WGS) entry which is preliminary data.</text>
</comment>
<dbReference type="InterPro" id="IPR040344">
    <property type="entry name" value="At3g17950-like"/>
</dbReference>
<sequence>LFLSLLQWVEVEVEPSLPQFFFLGEGGWPLGLQPVNVRIGFVRNVGFSGSHSFRTLIAASPSSSSSSSSGLDTEKSFDTVTTHLSTCLSVLQSTGSFFHDRSSITLGSLIGITSILDLSNRSLRRSRRQENPRATKNCKTKTWFSLCSRTQLSGDVTDAAPSLGSFLEAERRASDAHQVRNNGVSITYELEGLAESRPAPEPNTVFSDGLVLPPPPPPPQSRTHAVLGLHSGQCFALMFPCMAPHSTE</sequence>
<dbReference type="PANTHER" id="PTHR33544">
    <property type="entry name" value="DUF4005 DOMAIN-CONTAINING PROTEIN-RELATED"/>
    <property type="match status" value="1"/>
</dbReference>
<name>A0A426ZRQ2_ENSVE</name>
<accession>A0A426ZRQ2</accession>